<evidence type="ECO:0000313" key="1">
    <source>
        <dbReference type="EMBL" id="MFC7370503.1"/>
    </source>
</evidence>
<evidence type="ECO:0000313" key="2">
    <source>
        <dbReference type="Proteomes" id="UP001596549"/>
    </source>
</evidence>
<name>A0ABW2NN01_9BACL</name>
<gene>
    <name evidence="1" type="ORF">ACFQPF_02305</name>
</gene>
<reference evidence="2" key="1">
    <citation type="journal article" date="2019" name="Int. J. Syst. Evol. Microbiol.">
        <title>The Global Catalogue of Microorganisms (GCM) 10K type strain sequencing project: providing services to taxonomists for standard genome sequencing and annotation.</title>
        <authorList>
            <consortium name="The Broad Institute Genomics Platform"/>
            <consortium name="The Broad Institute Genome Sequencing Center for Infectious Disease"/>
            <person name="Wu L."/>
            <person name="Ma J."/>
        </authorList>
    </citation>
    <scope>NUCLEOTIDE SEQUENCE [LARGE SCALE GENOMIC DNA]</scope>
    <source>
        <strain evidence="2">NBRC 106396</strain>
    </source>
</reference>
<protein>
    <recommendedName>
        <fullName evidence="3">ABC transporter substrate-binding protein</fullName>
    </recommendedName>
</protein>
<dbReference type="PROSITE" id="PS51257">
    <property type="entry name" value="PROKAR_LIPOPROTEIN"/>
    <property type="match status" value="1"/>
</dbReference>
<organism evidence="1 2">
    <name type="scientific">Fictibacillus iocasae</name>
    <dbReference type="NCBI Taxonomy" id="2715437"/>
    <lineage>
        <taxon>Bacteria</taxon>
        <taxon>Bacillati</taxon>
        <taxon>Bacillota</taxon>
        <taxon>Bacilli</taxon>
        <taxon>Bacillales</taxon>
        <taxon>Fictibacillaceae</taxon>
        <taxon>Fictibacillus</taxon>
    </lineage>
</organism>
<comment type="caution">
    <text evidence="1">The sequence shown here is derived from an EMBL/GenBank/DDBJ whole genome shotgun (WGS) entry which is preliminary data.</text>
</comment>
<accession>A0ABW2NN01</accession>
<keyword evidence="2" id="KW-1185">Reference proteome</keyword>
<proteinExistence type="predicted"/>
<sequence length="237" mass="27336">MKKCKSWLPLVLVFFLSGCLYPEDRKAENRIPYKDQIDAVQTAVEEYQKDTMVLPIKNRDSNTDVFQKYPIDFNKLVPKYLQDVPGNSFEKGGTFQYVLIRVEEKPAVKLVDLVMTDDLQDVQMALDSYMREHRYPPFKDLLATGRYTFDHKKLGLKKKPTVTSPFTGKELPLILDNQANVLVDYREDLKTAMKSNPDDAEKETDIRYLLADHSFFSPAHSVSFTAENGKPVFLLKQ</sequence>
<dbReference type="Proteomes" id="UP001596549">
    <property type="component" value="Unassembled WGS sequence"/>
</dbReference>
<dbReference type="RefSeq" id="WP_379745930.1">
    <property type="nucleotide sequence ID" value="NZ_JBHTCP010000004.1"/>
</dbReference>
<dbReference type="EMBL" id="JBHTCP010000004">
    <property type="protein sequence ID" value="MFC7370503.1"/>
    <property type="molecule type" value="Genomic_DNA"/>
</dbReference>
<evidence type="ECO:0008006" key="3">
    <source>
        <dbReference type="Google" id="ProtNLM"/>
    </source>
</evidence>